<keyword evidence="2" id="KW-1185">Reference proteome</keyword>
<sequence>MVVPELGTYANPIVIGDDLAPLGSASNPIVIQVDEGWCREEPDQLGSDADTEIMATPEFWETLTGANFAIPVKDDAAIDSAVSVPIGSLVREDPEALQPFKQSTLNGFQSDDKALKVMENSLDSSRESPRFRAVRRESVVSDHRGALANNY</sequence>
<dbReference type="GeneID" id="66938163"/>
<evidence type="ECO:0000313" key="2">
    <source>
        <dbReference type="Proteomes" id="UP000710440"/>
    </source>
</evidence>
<dbReference type="RefSeq" id="XP_043129249.1">
    <property type="nucleotide sequence ID" value="XM_043273314.1"/>
</dbReference>
<reference evidence="1 2" key="1">
    <citation type="submission" date="2021-02" db="EMBL/GenBank/DDBJ databases">
        <title>Pan-genome distribution and transcriptional activeness of fungal secondary metabolism genes in Aspergillus section Fumigati.</title>
        <authorList>
            <person name="Takahashi H."/>
            <person name="Umemura M."/>
            <person name="Ninomiya A."/>
            <person name="Kusuya Y."/>
            <person name="Urayama S."/>
            <person name="Shimizu M."/>
            <person name="Watanabe A."/>
            <person name="Kamei K."/>
            <person name="Yaguchi T."/>
            <person name="Hagiwara D."/>
        </authorList>
    </citation>
    <scope>NUCLEOTIDE SEQUENCE [LARGE SCALE GENOMIC DNA]</scope>
    <source>
        <strain evidence="1 2">IFM 47045</strain>
    </source>
</reference>
<name>A0A9P3C4J7_ASPVI</name>
<dbReference type="Proteomes" id="UP000710440">
    <property type="component" value="Unassembled WGS sequence"/>
</dbReference>
<protein>
    <submittedName>
        <fullName evidence="1">Uncharacterized protein</fullName>
    </submittedName>
</protein>
<dbReference type="OrthoDB" id="4360356at2759"/>
<comment type="caution">
    <text evidence="1">The sequence shown here is derived from an EMBL/GenBank/DDBJ whole genome shotgun (WGS) entry which is preliminary data.</text>
</comment>
<dbReference type="AlphaFoldDB" id="A0A9P3C4J7"/>
<gene>
    <name evidence="1" type="ORF">Aspvir_010181</name>
</gene>
<accession>A0A9P3C4J7</accession>
<proteinExistence type="predicted"/>
<evidence type="ECO:0000313" key="1">
    <source>
        <dbReference type="EMBL" id="GIK06063.1"/>
    </source>
</evidence>
<organism evidence="1 2">
    <name type="scientific">Aspergillus viridinutans</name>
    <dbReference type="NCBI Taxonomy" id="75553"/>
    <lineage>
        <taxon>Eukaryota</taxon>
        <taxon>Fungi</taxon>
        <taxon>Dikarya</taxon>
        <taxon>Ascomycota</taxon>
        <taxon>Pezizomycotina</taxon>
        <taxon>Eurotiomycetes</taxon>
        <taxon>Eurotiomycetidae</taxon>
        <taxon>Eurotiales</taxon>
        <taxon>Aspergillaceae</taxon>
        <taxon>Aspergillus</taxon>
        <taxon>Aspergillus subgen. Fumigati</taxon>
    </lineage>
</organism>
<dbReference type="EMBL" id="BOPL01000009">
    <property type="protein sequence ID" value="GIK06063.1"/>
    <property type="molecule type" value="Genomic_DNA"/>
</dbReference>